<name>A0A5J6MLX0_9PROT</name>
<evidence type="ECO:0000256" key="2">
    <source>
        <dbReference type="ARBA" id="ARBA00022448"/>
    </source>
</evidence>
<evidence type="ECO:0000256" key="3">
    <source>
        <dbReference type="ARBA" id="ARBA00022729"/>
    </source>
</evidence>
<dbReference type="GO" id="GO:0019808">
    <property type="term" value="F:polyamine binding"/>
    <property type="evidence" value="ECO:0007669"/>
    <property type="project" value="InterPro"/>
</dbReference>
<dbReference type="InterPro" id="IPR001188">
    <property type="entry name" value="Sperm_putr-bd"/>
</dbReference>
<dbReference type="SUPFAM" id="SSF53850">
    <property type="entry name" value="Periplasmic binding protein-like II"/>
    <property type="match status" value="1"/>
</dbReference>
<evidence type="ECO:0000313" key="7">
    <source>
        <dbReference type="Proteomes" id="UP000326202"/>
    </source>
</evidence>
<dbReference type="AlphaFoldDB" id="A0A5J6MLX0"/>
<comment type="subcellular location">
    <subcellularLocation>
        <location evidence="1">Periplasm</location>
    </subcellularLocation>
</comment>
<dbReference type="PANTHER" id="PTHR30222:SF17">
    <property type="entry name" value="SPERMIDINE_PUTRESCINE-BINDING PERIPLASMIC PROTEIN"/>
    <property type="match status" value="1"/>
</dbReference>
<feature type="signal peptide" evidence="5">
    <location>
        <begin position="1"/>
        <end position="34"/>
    </location>
</feature>
<dbReference type="EMBL" id="CP042906">
    <property type="protein sequence ID" value="QEX17505.1"/>
    <property type="molecule type" value="Genomic_DNA"/>
</dbReference>
<keyword evidence="7" id="KW-1185">Reference proteome</keyword>
<keyword evidence="4" id="KW-0574">Periplasm</keyword>
<evidence type="ECO:0000256" key="5">
    <source>
        <dbReference type="SAM" id="SignalP"/>
    </source>
</evidence>
<dbReference type="GO" id="GO:0015846">
    <property type="term" value="P:polyamine transport"/>
    <property type="evidence" value="ECO:0007669"/>
    <property type="project" value="InterPro"/>
</dbReference>
<evidence type="ECO:0000256" key="4">
    <source>
        <dbReference type="ARBA" id="ARBA00022764"/>
    </source>
</evidence>
<sequence length="364" mass="40646">MIERTDRSRPRWARLAKLALPAALLATVAVTALAATSTLRYFTWAGYDDPSFRKPYTDKYGSGPQFSFYSGTDEGFTKLQSGFTADIAHPCIHDVKKWKEAGLLQPIDPSKVAAWNDLIPELRDADALVLDGKHWLVPWEWGASSVLYRTDKVQITEQSFTILTDPKYKGKVSIPDAFDEIYQLTAVLAGIKHPLDLQDSDYPLIEAQMKALRNNVRFIWQDPAQLEQAMASGEIEVAWGWPNSFKNLRKDGVPVNFMLEPKEGLVTWLCGFAHLKSATAPVEEVYDFINALEDPESGKNLVQNWGYGHANSKALALVPKADLEAIGLAGDPSNYLKKGNFLGPMSEKQREKLQTMWDLVKAGN</sequence>
<proteinExistence type="predicted"/>
<accession>A0A5J6MLX0</accession>
<protein>
    <submittedName>
        <fullName evidence="6">Spermidine/putrescine ABC transporter</fullName>
    </submittedName>
</protein>
<dbReference type="PANTHER" id="PTHR30222">
    <property type="entry name" value="SPERMIDINE/PUTRESCINE-BINDING PERIPLASMIC PROTEIN"/>
    <property type="match status" value="1"/>
</dbReference>
<dbReference type="Pfam" id="PF13416">
    <property type="entry name" value="SBP_bac_8"/>
    <property type="match status" value="1"/>
</dbReference>
<dbReference type="Proteomes" id="UP000326202">
    <property type="component" value="Chromosome"/>
</dbReference>
<dbReference type="RefSeq" id="WP_151177761.1">
    <property type="nucleotide sequence ID" value="NZ_CP042906.1"/>
</dbReference>
<reference evidence="6 7" key="1">
    <citation type="submission" date="2019-08" db="EMBL/GenBank/DDBJ databases">
        <title>Hyperibacter terrae gen. nov., sp. nov. and Hyperibacter viscosus sp. nov., two new members in the family Rhodospirillaceae isolated from the rhizosphere of Hypericum perforatum.</title>
        <authorList>
            <person name="Noviana Z."/>
        </authorList>
    </citation>
    <scope>NUCLEOTIDE SEQUENCE [LARGE SCALE GENOMIC DNA]</scope>
    <source>
        <strain evidence="6 7">R5913</strain>
    </source>
</reference>
<dbReference type="Gene3D" id="3.40.190.10">
    <property type="entry name" value="Periplasmic binding protein-like II"/>
    <property type="match status" value="2"/>
</dbReference>
<dbReference type="PRINTS" id="PR00909">
    <property type="entry name" value="SPERMDNBNDNG"/>
</dbReference>
<keyword evidence="3 5" id="KW-0732">Signal</keyword>
<feature type="chain" id="PRO_5023865331" evidence="5">
    <location>
        <begin position="35"/>
        <end position="364"/>
    </location>
</feature>
<dbReference type="OrthoDB" id="6776301at2"/>
<evidence type="ECO:0000256" key="1">
    <source>
        <dbReference type="ARBA" id="ARBA00004418"/>
    </source>
</evidence>
<evidence type="ECO:0000313" key="6">
    <source>
        <dbReference type="EMBL" id="QEX17505.1"/>
    </source>
</evidence>
<gene>
    <name evidence="6" type="ORF">FRZ44_28050</name>
</gene>
<keyword evidence="2" id="KW-0813">Transport</keyword>
<organism evidence="6 7">
    <name type="scientific">Hypericibacter terrae</name>
    <dbReference type="NCBI Taxonomy" id="2602015"/>
    <lineage>
        <taxon>Bacteria</taxon>
        <taxon>Pseudomonadati</taxon>
        <taxon>Pseudomonadota</taxon>
        <taxon>Alphaproteobacteria</taxon>
        <taxon>Rhodospirillales</taxon>
        <taxon>Dongiaceae</taxon>
        <taxon>Hypericibacter</taxon>
    </lineage>
</organism>
<dbReference type="GO" id="GO:0042597">
    <property type="term" value="C:periplasmic space"/>
    <property type="evidence" value="ECO:0007669"/>
    <property type="project" value="UniProtKB-SubCell"/>
</dbReference>
<dbReference type="InterPro" id="IPR006059">
    <property type="entry name" value="SBP"/>
</dbReference>
<dbReference type="KEGG" id="htq:FRZ44_28050"/>